<evidence type="ECO:0000313" key="2">
    <source>
        <dbReference type="EMBL" id="KAK6952569.1"/>
    </source>
</evidence>
<keyword evidence="3" id="KW-1185">Reference proteome</keyword>
<dbReference type="Proteomes" id="UP001369815">
    <property type="component" value="Unassembled WGS sequence"/>
</dbReference>
<feature type="domain" description="Amidase" evidence="1">
    <location>
        <begin position="27"/>
        <end position="437"/>
    </location>
</feature>
<dbReference type="PANTHER" id="PTHR42678">
    <property type="entry name" value="AMIDASE"/>
    <property type="match status" value="1"/>
</dbReference>
<dbReference type="Pfam" id="PF01425">
    <property type="entry name" value="Amidase"/>
    <property type="match status" value="1"/>
</dbReference>
<dbReference type="EMBL" id="JBANMG010000005">
    <property type="protein sequence ID" value="KAK6952569.1"/>
    <property type="molecule type" value="Genomic_DNA"/>
</dbReference>
<dbReference type="InterPro" id="IPR023631">
    <property type="entry name" value="Amidase_dom"/>
</dbReference>
<dbReference type="Gene3D" id="3.90.1300.10">
    <property type="entry name" value="Amidase signature (AS) domain"/>
    <property type="match status" value="1"/>
</dbReference>
<dbReference type="InterPro" id="IPR036928">
    <property type="entry name" value="AS_sf"/>
</dbReference>
<organism evidence="2 3">
    <name type="scientific">Daldinia eschscholtzii</name>
    <dbReference type="NCBI Taxonomy" id="292717"/>
    <lineage>
        <taxon>Eukaryota</taxon>
        <taxon>Fungi</taxon>
        <taxon>Dikarya</taxon>
        <taxon>Ascomycota</taxon>
        <taxon>Pezizomycotina</taxon>
        <taxon>Sordariomycetes</taxon>
        <taxon>Xylariomycetidae</taxon>
        <taxon>Xylariales</taxon>
        <taxon>Hypoxylaceae</taxon>
        <taxon>Daldinia</taxon>
    </lineage>
</organism>
<evidence type="ECO:0000313" key="3">
    <source>
        <dbReference type="Proteomes" id="UP001369815"/>
    </source>
</evidence>
<proteinExistence type="predicted"/>
<accession>A0AAX6MIX7</accession>
<comment type="caution">
    <text evidence="2">The sequence shown here is derived from an EMBL/GenBank/DDBJ whole genome shotgun (WGS) entry which is preliminary data.</text>
</comment>
<evidence type="ECO:0000259" key="1">
    <source>
        <dbReference type="Pfam" id="PF01425"/>
    </source>
</evidence>
<reference evidence="2 3" key="1">
    <citation type="journal article" date="2024" name="Front Chem Biol">
        <title>Unveiling the potential of Daldinia eschscholtzii MFLUCC 19-0629 through bioactivity and bioinformatics studies for enhanced sustainable agriculture production.</title>
        <authorList>
            <person name="Brooks S."/>
            <person name="Weaver J.A."/>
            <person name="Klomchit A."/>
            <person name="Alharthi S.A."/>
            <person name="Onlamun T."/>
            <person name="Nurani R."/>
            <person name="Vong T.K."/>
            <person name="Alberti F."/>
            <person name="Greco C."/>
        </authorList>
    </citation>
    <scope>NUCLEOTIDE SEQUENCE [LARGE SCALE GENOMIC DNA]</scope>
    <source>
        <strain evidence="2">MFLUCC 19-0629</strain>
    </source>
</reference>
<gene>
    <name evidence="2" type="ORF">Daesc_004859</name>
</gene>
<protein>
    <recommendedName>
        <fullName evidence="1">Amidase domain-containing protein</fullName>
    </recommendedName>
</protein>
<dbReference type="PANTHER" id="PTHR42678:SF34">
    <property type="entry name" value="OS04G0183300 PROTEIN"/>
    <property type="match status" value="1"/>
</dbReference>
<dbReference type="AlphaFoldDB" id="A0AAX6MIX7"/>
<sequence length="501" mass="54401">MLTSILQAPATTLQQQLSVGEVTSVRLVQEFLDQIERHNSNGMRLNAVISVLDRNLASETANRLDEERKHGKIRSSLHGIPIIIKDCIVTGLELGMPTTVGSHCFARMRAKGNAQLVNQLIDGGMIILGKGNLTEFCGLKSKDTPIGWSAYMGQTLSAHRLPNVADEKQPTCGGSTSGPAVSIAAGFCPLAIGTETSGSTVYPASCCGLYGMKLAPNSVSTKGVFRLSESFDGVGVLARTPTDLALLAEIIMKKKVLSEMAPYGLASRRVCSWAELCVGVVPNDWGVAHALGKWRREEVKRAYENVPLVLKSKGAKVKYPLDNLANGSSLSVGAENLGTVAYHEFPEKLKEFLANFEHDPGVESIADVIKWNEEHSIISLPDPYNTQTELIKSRDNDMTEDRHRELCDMLRRTALEKGVGKAMQDNGLDIILAPSDSTLVSYAAWARWPIGTVPLGRMDGVGQPFGLFALARGGREDALLQFMFLFEETFPSPPGPTFPFE</sequence>
<dbReference type="SUPFAM" id="SSF75304">
    <property type="entry name" value="Amidase signature (AS) enzymes"/>
    <property type="match status" value="1"/>
</dbReference>
<name>A0AAX6MIX7_9PEZI</name>